<feature type="domain" description="Endonuclease/exonuclease/phosphatase" evidence="5">
    <location>
        <begin position="177"/>
        <end position="280"/>
    </location>
</feature>
<dbReference type="STRING" id="1111077.M1WHQ1"/>
<reference evidence="6 7" key="1">
    <citation type="journal article" date="2013" name="PLoS Genet.">
        <title>Plant-symbiotic fungi as chemical engineers: Multi-genome analysis of the Clavicipitaceae reveals dynamics of alkaloid loci.</title>
        <authorList>
            <person name="Schardl C.L."/>
            <person name="Young C.A."/>
            <person name="Hesse U."/>
            <person name="Amyotte S.G."/>
            <person name="Andreeva K."/>
            <person name="Calie P.J."/>
            <person name="Fleetwood D.J."/>
            <person name="Haws D.C."/>
            <person name="Moore N."/>
            <person name="Oeser B."/>
            <person name="Panaccione D.G."/>
            <person name="Schweri K.K."/>
            <person name="Voisey C.R."/>
            <person name="Farman M.L."/>
            <person name="Jaromczyk J.W."/>
            <person name="Roe B.A."/>
            <person name="O'Sullivan D.M."/>
            <person name="Scott B."/>
            <person name="Tudzynski P."/>
            <person name="An Z."/>
            <person name="Arnaoudova E.G."/>
            <person name="Bullock C.T."/>
            <person name="Charlton N.D."/>
            <person name="Chen L."/>
            <person name="Cox M."/>
            <person name="Dinkins R.D."/>
            <person name="Florea S."/>
            <person name="Glenn A.E."/>
            <person name="Gordon A."/>
            <person name="Gueldener U."/>
            <person name="Harris D.R."/>
            <person name="Hollin W."/>
            <person name="Jaromczyk J."/>
            <person name="Johnson R.D."/>
            <person name="Khan A.K."/>
            <person name="Leistner E."/>
            <person name="Leuchtmann A."/>
            <person name="Li C."/>
            <person name="Liu J."/>
            <person name="Liu J."/>
            <person name="Liu M."/>
            <person name="Mace W."/>
            <person name="Machado C."/>
            <person name="Nagabhyru P."/>
            <person name="Pan J."/>
            <person name="Schmid J."/>
            <person name="Sugawara K."/>
            <person name="Steiner U."/>
            <person name="Takach J.E."/>
            <person name="Tanaka E."/>
            <person name="Webb J.S."/>
            <person name="Wilson E.V."/>
            <person name="Wiseman J.L."/>
            <person name="Yoshida R."/>
            <person name="Zeng Z."/>
        </authorList>
    </citation>
    <scope>NUCLEOTIDE SEQUENCE [LARGE SCALE GENOMIC DNA]</scope>
    <source>
        <strain evidence="6 7">20.1</strain>
    </source>
</reference>
<dbReference type="VEuPathDB" id="FungiDB:CPUR_07042"/>
<feature type="region of interest" description="Disordered" evidence="3">
    <location>
        <begin position="1"/>
        <end position="70"/>
    </location>
</feature>
<dbReference type="GO" id="GO:0005739">
    <property type="term" value="C:mitochondrion"/>
    <property type="evidence" value="ECO:0007669"/>
    <property type="project" value="UniProtKB-SubCell"/>
</dbReference>
<evidence type="ECO:0000259" key="5">
    <source>
        <dbReference type="Pfam" id="PF14529"/>
    </source>
</evidence>
<evidence type="ECO:0000256" key="1">
    <source>
        <dbReference type="ARBA" id="ARBA00004173"/>
    </source>
</evidence>
<dbReference type="PANTHER" id="PTHR33481:SF1">
    <property type="entry name" value="ENDONUCLEASE_EXONUCLEASE_PHOSPHATASE DOMAIN-CONTAINING PROTEIN-RELATED"/>
    <property type="match status" value="1"/>
</dbReference>
<feature type="domain" description="Reverse transcriptase" evidence="4">
    <location>
        <begin position="557"/>
        <end position="696"/>
    </location>
</feature>
<gene>
    <name evidence="6" type="ORF">CPUR_07042</name>
</gene>
<evidence type="ECO:0008006" key="8">
    <source>
        <dbReference type="Google" id="ProtNLM"/>
    </source>
</evidence>
<dbReference type="Pfam" id="PF14529">
    <property type="entry name" value="Exo_endo_phos_2"/>
    <property type="match status" value="1"/>
</dbReference>
<dbReference type="HOGENOM" id="CLU_000680_23_3_1"/>
<dbReference type="GO" id="GO:0003824">
    <property type="term" value="F:catalytic activity"/>
    <property type="evidence" value="ECO:0007669"/>
    <property type="project" value="InterPro"/>
</dbReference>
<dbReference type="eggNOG" id="KOG1075">
    <property type="taxonomic scope" value="Eukaryota"/>
</dbReference>
<dbReference type="Proteomes" id="UP000016801">
    <property type="component" value="Unassembled WGS sequence"/>
</dbReference>
<name>M1WHQ1_CLAP2</name>
<evidence type="ECO:0000259" key="4">
    <source>
        <dbReference type="Pfam" id="PF00078"/>
    </source>
</evidence>
<accession>M1WHQ1</accession>
<dbReference type="PANTHER" id="PTHR33481">
    <property type="entry name" value="REVERSE TRANSCRIPTASE"/>
    <property type="match status" value="1"/>
</dbReference>
<protein>
    <recommendedName>
        <fullName evidence="8">Reverse transcriptase domain-containing protein</fullName>
    </recommendedName>
</protein>
<proteinExistence type="predicted"/>
<evidence type="ECO:0000256" key="2">
    <source>
        <dbReference type="ARBA" id="ARBA00023128"/>
    </source>
</evidence>
<dbReference type="SUPFAM" id="SSF56672">
    <property type="entry name" value="DNA/RNA polymerases"/>
    <property type="match status" value="1"/>
</dbReference>
<evidence type="ECO:0000313" key="7">
    <source>
        <dbReference type="Proteomes" id="UP000016801"/>
    </source>
</evidence>
<keyword evidence="7" id="KW-1185">Reference proteome</keyword>
<dbReference type="InterPro" id="IPR036691">
    <property type="entry name" value="Endo/exonu/phosph_ase_sf"/>
</dbReference>
<evidence type="ECO:0000313" key="6">
    <source>
        <dbReference type="EMBL" id="CCE33119.1"/>
    </source>
</evidence>
<keyword evidence="2" id="KW-0496">Mitochondrion</keyword>
<comment type="subcellular location">
    <subcellularLocation>
        <location evidence="1">Mitochondrion</location>
    </subcellularLocation>
</comment>
<feature type="compositionally biased region" description="Polar residues" evidence="3">
    <location>
        <begin position="1"/>
        <end position="14"/>
    </location>
</feature>
<dbReference type="Pfam" id="PF00078">
    <property type="entry name" value="RVT_1"/>
    <property type="match status" value="1"/>
</dbReference>
<dbReference type="InterPro" id="IPR005135">
    <property type="entry name" value="Endo/exonuclease/phosphatase"/>
</dbReference>
<dbReference type="InterPro" id="IPR000477">
    <property type="entry name" value="RT_dom"/>
</dbReference>
<sequence length="976" mass="109280">MDVTPTASQSSVSTEPAAVQTKKRAHEGSARTLVTSSADGRTVEIEMTDAPSQAASRKKPWHGPRSGRAEPKDLHVAWANVGKGLAQHIALLETCFAEDFDVVQVQEPWVMYPTKTQSHPGYDRYAPVDAWTGEDTRPRVMTYIRKGNRKAFHLSVIQRRPIGSRDLLWLDVNGFAMLNCYRQPRLDSVLDYVTALEPPPDCLIGGDFNAKDRTFEPSIQQSRDGGSRLATWSQETGMHFINIPGEATHRDGHVLDLTFSNIPLASTSVRMDLRCGSDHMTLHTIIPGRGSLNPPKPTFVIGERELDLFKNLVSMLIDTLSDPSDLSAQQVDDQIRRFQAGWASAIETAGRSPSGEGSSAPWWTADCQEAWMDWKQARDDPSAEPDERLEEHHRFKAVVRAAKRRFWEGVIDACENTNRLWKVVAWHKAKARLNPPPIQHNGSLVQDPVGKAEALWAAIGERFSADDDLPGDPLEDWNSADLNHSLVWSQDLTMEELEVATIGPKNTAPGIDLTTINLMTKCWDILKDWYFALVRRCLQLSHFPAPWKEAEVSFMPKGAFDALLKNRLLERMRRQGWPLEVLKLVRSFLSGRRVRARLGTAITGFKDVRCGTPQGSPLSPVLYMLYLAELFALDSQLRFGYADDVAMYRVGKDLEESSEALKADIRKVLDWGATNKVVFAPDKYELIHITSSRTPDNPSIDLGSQVITPIPIRYEEDQNNRASPELRIPALRWLGVWIDRKFTFRRHVAEKCASAMKVVKHLRGLSNTVRGISPGAVRKAVIACVFPTALYGAEVWYAGRLKPAANRSQAGKDLVSARIGGHIDDLQKVFNAAARAILPVWRTTPNGLLCREAAIPSAEMALEEIRLRFSVRLRKSDHSHPLASRVDAPVLLRRKTRLQRTAALLPKVERLIHTHRRYPPGSTLDPTGGLSKEAAATEFEAWLGTASQFIRVVKRLVVGRAPCQTFRILWFSTQKL</sequence>
<dbReference type="InterPro" id="IPR043502">
    <property type="entry name" value="DNA/RNA_pol_sf"/>
</dbReference>
<comment type="caution">
    <text evidence="6">The sequence shown here is derived from an EMBL/GenBank/DDBJ whole genome shotgun (WGS) entry which is preliminary data.</text>
</comment>
<dbReference type="SUPFAM" id="SSF56219">
    <property type="entry name" value="DNase I-like"/>
    <property type="match status" value="1"/>
</dbReference>
<dbReference type="Gene3D" id="3.60.10.10">
    <property type="entry name" value="Endonuclease/exonuclease/phosphatase"/>
    <property type="match status" value="1"/>
</dbReference>
<dbReference type="OrthoDB" id="4842715at2759"/>
<evidence type="ECO:0000256" key="3">
    <source>
        <dbReference type="SAM" id="MobiDB-lite"/>
    </source>
</evidence>
<dbReference type="AlphaFoldDB" id="M1WHQ1"/>
<dbReference type="EMBL" id="CAGA01000051">
    <property type="protein sequence ID" value="CCE33119.1"/>
    <property type="molecule type" value="Genomic_DNA"/>
</dbReference>
<organism evidence="6 7">
    <name type="scientific">Claviceps purpurea (strain 20.1)</name>
    <name type="common">Ergot fungus</name>
    <name type="synonym">Sphacelia segetum</name>
    <dbReference type="NCBI Taxonomy" id="1111077"/>
    <lineage>
        <taxon>Eukaryota</taxon>
        <taxon>Fungi</taxon>
        <taxon>Dikarya</taxon>
        <taxon>Ascomycota</taxon>
        <taxon>Pezizomycotina</taxon>
        <taxon>Sordariomycetes</taxon>
        <taxon>Hypocreomycetidae</taxon>
        <taxon>Hypocreales</taxon>
        <taxon>Clavicipitaceae</taxon>
        <taxon>Claviceps</taxon>
    </lineage>
</organism>